<dbReference type="EMBL" id="ARZX01000058">
    <property type="protein sequence ID" value="EWH09588.1"/>
    <property type="molecule type" value="Genomic_DNA"/>
</dbReference>
<accession>A0ABN0RJ95</accession>
<sequence>MKKKKKILLIIGIITLIVLFTPKSFYEKYYYDFLEWKNLRNKIVWKKNIKLNWEDFRSTNTEENLVLEARVGLSIRYYTNPIMFKSKTVFMPNESFVINENDSINLRISEAKFNLLEIYRRKMEKYVLKLKNEKIDTLKKIDFDNLNLKYYELFETEWEKYLESQNETKSLENLEKRIKLEL</sequence>
<reference evidence="2 3" key="1">
    <citation type="journal article" date="2014" name="Genome Announc.">
        <title>Draft Genome Sequence of the Carrageenan-Degrading Bacterium Cellulophaga sp. Strain KL-A, Isolated from Decaying Marine Algae.</title>
        <authorList>
            <person name="Shan D."/>
            <person name="Ying J."/>
            <person name="Li X."/>
            <person name="Gao Z."/>
            <person name="Wei G."/>
            <person name="Shao Z."/>
        </authorList>
    </citation>
    <scope>NUCLEOTIDE SEQUENCE [LARGE SCALE GENOMIC DNA]</scope>
    <source>
        <strain evidence="2 3">KL-A</strain>
    </source>
</reference>
<protein>
    <submittedName>
        <fullName evidence="2">Uncharacterized protein</fullName>
    </submittedName>
</protein>
<evidence type="ECO:0000256" key="1">
    <source>
        <dbReference type="SAM" id="Phobius"/>
    </source>
</evidence>
<keyword evidence="1" id="KW-0472">Membrane</keyword>
<feature type="transmembrane region" description="Helical" evidence="1">
    <location>
        <begin position="7"/>
        <end position="26"/>
    </location>
</feature>
<comment type="caution">
    <text evidence="2">The sequence shown here is derived from an EMBL/GenBank/DDBJ whole genome shotgun (WGS) entry which is preliminary data.</text>
</comment>
<dbReference type="RefSeq" id="WP_034647354.1">
    <property type="nucleotide sequence ID" value="NZ_ARZX01000058.1"/>
</dbReference>
<keyword evidence="1" id="KW-1133">Transmembrane helix</keyword>
<gene>
    <name evidence="2" type="ORF">KLA_17219</name>
</gene>
<proteinExistence type="predicted"/>
<organism evidence="2 3">
    <name type="scientific">Cellulophaga geojensis KL-A</name>
    <dbReference type="NCBI Taxonomy" id="1328323"/>
    <lineage>
        <taxon>Bacteria</taxon>
        <taxon>Pseudomonadati</taxon>
        <taxon>Bacteroidota</taxon>
        <taxon>Flavobacteriia</taxon>
        <taxon>Flavobacteriales</taxon>
        <taxon>Flavobacteriaceae</taxon>
        <taxon>Cellulophaga</taxon>
    </lineage>
</organism>
<evidence type="ECO:0000313" key="2">
    <source>
        <dbReference type="EMBL" id="EWH09588.1"/>
    </source>
</evidence>
<evidence type="ECO:0000313" key="3">
    <source>
        <dbReference type="Proteomes" id="UP000019275"/>
    </source>
</evidence>
<keyword evidence="1" id="KW-0812">Transmembrane</keyword>
<name>A0ABN0RJ95_9FLAO</name>
<dbReference type="Proteomes" id="UP000019275">
    <property type="component" value="Unassembled WGS sequence"/>
</dbReference>
<keyword evidence="3" id="KW-1185">Reference proteome</keyword>